<name>A0A0P1BPW9_9BASI</name>
<keyword evidence="3" id="KW-1185">Reference proteome</keyword>
<keyword evidence="1" id="KW-0732">Signal</keyword>
<dbReference type="EMBL" id="CCYA01000269">
    <property type="protein sequence ID" value="CEH18044.1"/>
    <property type="molecule type" value="Genomic_DNA"/>
</dbReference>
<reference evidence="2 3" key="1">
    <citation type="submission" date="2014-09" db="EMBL/GenBank/DDBJ databases">
        <authorList>
            <person name="Magalhaes I.L.F."/>
            <person name="Oliveira U."/>
            <person name="Santos F.R."/>
            <person name="Vidigal T.H.D.A."/>
            <person name="Brescovit A.D."/>
            <person name="Santos A.J."/>
        </authorList>
    </citation>
    <scope>NUCLEOTIDE SEQUENCE [LARGE SCALE GENOMIC DNA]</scope>
</reference>
<protein>
    <recommendedName>
        <fullName evidence="4">Secreted protein</fullName>
    </recommendedName>
</protein>
<feature type="chain" id="PRO_5006059753" description="Secreted protein" evidence="1">
    <location>
        <begin position="23"/>
        <end position="64"/>
    </location>
</feature>
<feature type="signal peptide" evidence="1">
    <location>
        <begin position="1"/>
        <end position="22"/>
    </location>
</feature>
<proteinExistence type="predicted"/>
<evidence type="ECO:0000313" key="3">
    <source>
        <dbReference type="Proteomes" id="UP000054845"/>
    </source>
</evidence>
<evidence type="ECO:0000313" key="2">
    <source>
        <dbReference type="EMBL" id="CEH18044.1"/>
    </source>
</evidence>
<evidence type="ECO:0008006" key="4">
    <source>
        <dbReference type="Google" id="ProtNLM"/>
    </source>
</evidence>
<evidence type="ECO:0000256" key="1">
    <source>
        <dbReference type="SAM" id="SignalP"/>
    </source>
</evidence>
<dbReference type="AlphaFoldDB" id="A0A0P1BPW9"/>
<dbReference type="Proteomes" id="UP000054845">
    <property type="component" value="Unassembled WGS sequence"/>
</dbReference>
<sequence>MFPTLRLAARLLWQLLRFLCQALQMASSLVTVRNTHRDCLGRLRERRWTSRSQSGWSREKSHGN</sequence>
<organism evidence="2 3">
    <name type="scientific">Ceraceosorus bombacis</name>
    <dbReference type="NCBI Taxonomy" id="401625"/>
    <lineage>
        <taxon>Eukaryota</taxon>
        <taxon>Fungi</taxon>
        <taxon>Dikarya</taxon>
        <taxon>Basidiomycota</taxon>
        <taxon>Ustilaginomycotina</taxon>
        <taxon>Exobasidiomycetes</taxon>
        <taxon>Ceraceosorales</taxon>
        <taxon>Ceraceosoraceae</taxon>
        <taxon>Ceraceosorus</taxon>
    </lineage>
</organism>
<accession>A0A0P1BPW9</accession>